<dbReference type="SUPFAM" id="SSF82693">
    <property type="entry name" value="Multidrug efflux transporter AcrB pore domain, PN1, PN2, PC1 and PC2 subdomains"/>
    <property type="match status" value="2"/>
</dbReference>
<sequence>MERFFITRPIFAISLAIVIVLLGTVSVGELPVEQYPDITPPVVEVTASYAGADAETVNNAVATPLAQSVMGVSDMLYMQSTSANDGSMTLQVTFDIGSDPDMDAIFTQNNVASATAQLPAVVTQQGVVTRKTMTGFLMVYSLHSDGRYDDEYLSNYAYINLQNELLKIDGVGKISIMGA</sequence>
<name>K1TY54_9ZZZZ</name>
<dbReference type="EMBL" id="AJWY01002573">
    <property type="protein sequence ID" value="EKC77992.1"/>
    <property type="molecule type" value="Genomic_DNA"/>
</dbReference>
<evidence type="ECO:0000313" key="1">
    <source>
        <dbReference type="EMBL" id="EKC77992.1"/>
    </source>
</evidence>
<dbReference type="GO" id="GO:0042910">
    <property type="term" value="F:xenobiotic transmembrane transporter activity"/>
    <property type="evidence" value="ECO:0007669"/>
    <property type="project" value="TreeGrafter"/>
</dbReference>
<protein>
    <submittedName>
        <fullName evidence="1">Acriflavin resistance protein</fullName>
    </submittedName>
</protein>
<comment type="caution">
    <text evidence="1">The sequence shown here is derived from an EMBL/GenBank/DDBJ whole genome shotgun (WGS) entry which is preliminary data.</text>
</comment>
<dbReference type="PANTHER" id="PTHR32063">
    <property type="match status" value="1"/>
</dbReference>
<reference evidence="1" key="1">
    <citation type="journal article" date="2013" name="Environ. Microbiol.">
        <title>Microbiota from the distal guts of lean and obese adolescents exhibit partial functional redundancy besides clear differences in community structure.</title>
        <authorList>
            <person name="Ferrer M."/>
            <person name="Ruiz A."/>
            <person name="Lanza F."/>
            <person name="Haange S.B."/>
            <person name="Oberbach A."/>
            <person name="Till H."/>
            <person name="Bargiela R."/>
            <person name="Campoy C."/>
            <person name="Segura M.T."/>
            <person name="Richter M."/>
            <person name="von Bergen M."/>
            <person name="Seifert J."/>
            <person name="Suarez A."/>
        </authorList>
    </citation>
    <scope>NUCLEOTIDE SEQUENCE</scope>
</reference>
<dbReference type="Gene3D" id="3.30.70.1430">
    <property type="entry name" value="Multidrug efflux transporter AcrB pore domain"/>
    <property type="match status" value="1"/>
</dbReference>
<dbReference type="PANTHER" id="PTHR32063:SF11">
    <property type="entry name" value="CATION OR DRUG EFFLUX SYSTEM PROTEIN"/>
    <property type="match status" value="1"/>
</dbReference>
<feature type="non-terminal residue" evidence="1">
    <location>
        <position position="179"/>
    </location>
</feature>
<organism evidence="1">
    <name type="scientific">human gut metagenome</name>
    <dbReference type="NCBI Taxonomy" id="408170"/>
    <lineage>
        <taxon>unclassified sequences</taxon>
        <taxon>metagenomes</taxon>
        <taxon>organismal metagenomes</taxon>
    </lineage>
</organism>
<proteinExistence type="predicted"/>
<dbReference type="Gene3D" id="1.20.1640.10">
    <property type="entry name" value="Multidrug efflux transporter AcrB transmembrane domain"/>
    <property type="match status" value="1"/>
</dbReference>
<dbReference type="PRINTS" id="PR00702">
    <property type="entry name" value="ACRIFLAVINRP"/>
</dbReference>
<accession>K1TY54</accession>
<dbReference type="Pfam" id="PF00873">
    <property type="entry name" value="ACR_tran"/>
    <property type="match status" value="1"/>
</dbReference>
<dbReference type="GO" id="GO:0005886">
    <property type="term" value="C:plasma membrane"/>
    <property type="evidence" value="ECO:0007669"/>
    <property type="project" value="TreeGrafter"/>
</dbReference>
<gene>
    <name evidence="1" type="ORF">LEA_03880</name>
</gene>
<dbReference type="Gene3D" id="3.30.70.1320">
    <property type="entry name" value="Multidrug efflux transporter AcrB pore domain like"/>
    <property type="match status" value="1"/>
</dbReference>
<dbReference type="InterPro" id="IPR001036">
    <property type="entry name" value="Acrflvin-R"/>
</dbReference>
<dbReference type="AlphaFoldDB" id="K1TY54"/>